<name>A0A0E9V6S5_ANGAN</name>
<dbReference type="AlphaFoldDB" id="A0A0E9V6S5"/>
<accession>A0A0E9V6S5</accession>
<protein>
    <submittedName>
        <fullName evidence="1">Uncharacterized protein</fullName>
    </submittedName>
</protein>
<organism evidence="1">
    <name type="scientific">Anguilla anguilla</name>
    <name type="common">European freshwater eel</name>
    <name type="synonym">Muraena anguilla</name>
    <dbReference type="NCBI Taxonomy" id="7936"/>
    <lineage>
        <taxon>Eukaryota</taxon>
        <taxon>Metazoa</taxon>
        <taxon>Chordata</taxon>
        <taxon>Craniata</taxon>
        <taxon>Vertebrata</taxon>
        <taxon>Euteleostomi</taxon>
        <taxon>Actinopterygii</taxon>
        <taxon>Neopterygii</taxon>
        <taxon>Teleostei</taxon>
        <taxon>Anguilliformes</taxon>
        <taxon>Anguillidae</taxon>
        <taxon>Anguilla</taxon>
    </lineage>
</organism>
<evidence type="ECO:0000313" key="1">
    <source>
        <dbReference type="EMBL" id="JAH72938.1"/>
    </source>
</evidence>
<dbReference type="EMBL" id="GBXM01035639">
    <property type="protein sequence ID" value="JAH72938.1"/>
    <property type="molecule type" value="Transcribed_RNA"/>
</dbReference>
<sequence>MTRYFIKRMLCGLGTFLWYYVNICFLY</sequence>
<reference evidence="1" key="2">
    <citation type="journal article" date="2015" name="Fish Shellfish Immunol.">
        <title>Early steps in the European eel (Anguilla anguilla)-Vibrio vulnificus interaction in the gills: Role of the RtxA13 toxin.</title>
        <authorList>
            <person name="Callol A."/>
            <person name="Pajuelo D."/>
            <person name="Ebbesson L."/>
            <person name="Teles M."/>
            <person name="MacKenzie S."/>
            <person name="Amaro C."/>
        </authorList>
    </citation>
    <scope>NUCLEOTIDE SEQUENCE</scope>
</reference>
<reference evidence="1" key="1">
    <citation type="submission" date="2014-11" db="EMBL/GenBank/DDBJ databases">
        <authorList>
            <person name="Amaro Gonzalez C."/>
        </authorList>
    </citation>
    <scope>NUCLEOTIDE SEQUENCE</scope>
</reference>
<proteinExistence type="predicted"/>